<protein>
    <recommendedName>
        <fullName evidence="5">Actin-like ATPase domain-containing protein</fullName>
    </recommendedName>
</protein>
<comment type="similarity">
    <text evidence="1">Belongs to the actin family.</text>
</comment>
<dbReference type="Gene3D" id="3.90.640.60">
    <property type="match status" value="1"/>
</dbReference>
<dbReference type="AlphaFoldDB" id="A0A9P4U0I3"/>
<evidence type="ECO:0008006" key="5">
    <source>
        <dbReference type="Google" id="ProtNLM"/>
    </source>
</evidence>
<keyword evidence="4" id="KW-1185">Reference proteome</keyword>
<feature type="compositionally biased region" description="Basic and acidic residues" evidence="2">
    <location>
        <begin position="65"/>
        <end position="77"/>
    </location>
</feature>
<reference evidence="3" key="1">
    <citation type="journal article" date="2020" name="Stud. Mycol.">
        <title>101 Dothideomycetes genomes: a test case for predicting lifestyles and emergence of pathogens.</title>
        <authorList>
            <person name="Haridas S."/>
            <person name="Albert R."/>
            <person name="Binder M."/>
            <person name="Bloem J."/>
            <person name="Labutti K."/>
            <person name="Salamov A."/>
            <person name="Andreopoulos B."/>
            <person name="Baker S."/>
            <person name="Barry K."/>
            <person name="Bills G."/>
            <person name="Bluhm B."/>
            <person name="Cannon C."/>
            <person name="Castanera R."/>
            <person name="Culley D."/>
            <person name="Daum C."/>
            <person name="Ezra D."/>
            <person name="Gonzalez J."/>
            <person name="Henrissat B."/>
            <person name="Kuo A."/>
            <person name="Liang C."/>
            <person name="Lipzen A."/>
            <person name="Lutzoni F."/>
            <person name="Magnuson J."/>
            <person name="Mondo S."/>
            <person name="Nolan M."/>
            <person name="Ohm R."/>
            <person name="Pangilinan J."/>
            <person name="Park H.-J."/>
            <person name="Ramirez L."/>
            <person name="Alfaro M."/>
            <person name="Sun H."/>
            <person name="Tritt A."/>
            <person name="Yoshinaga Y."/>
            <person name="Zwiers L.-H."/>
            <person name="Turgeon B."/>
            <person name="Goodwin S."/>
            <person name="Spatafora J."/>
            <person name="Crous P."/>
            <person name="Grigoriev I."/>
        </authorList>
    </citation>
    <scope>NUCLEOTIDE SEQUENCE</scope>
    <source>
        <strain evidence="3">CBS 130266</strain>
    </source>
</reference>
<gene>
    <name evidence="3" type="ORF">EJ08DRAFT_647905</name>
</gene>
<dbReference type="Proteomes" id="UP000800235">
    <property type="component" value="Unassembled WGS sequence"/>
</dbReference>
<dbReference type="PANTHER" id="PTHR11937">
    <property type="entry name" value="ACTIN"/>
    <property type="match status" value="1"/>
</dbReference>
<feature type="region of interest" description="Disordered" evidence="2">
    <location>
        <begin position="379"/>
        <end position="411"/>
    </location>
</feature>
<feature type="compositionally biased region" description="Low complexity" evidence="2">
    <location>
        <begin position="334"/>
        <end position="344"/>
    </location>
</feature>
<dbReference type="SMART" id="SM00268">
    <property type="entry name" value="ACTIN"/>
    <property type="match status" value="1"/>
</dbReference>
<name>A0A9P4U0I3_9PEZI</name>
<sequence>MPLFKDDQILIIAPGSQTTLAQLGIPESLTPAQLRVRSRMFASGTADKWEPFKVRPKESTANGDGAKDEPRPDKEPEFYEDQDTEAGAVWPMKEGRIVNWSCFFGLLEYVYNRLGPGFHTPIFLVGQPCWTVKDHQHITQYVFEKFRPPAFSIVDSALCSMWAHKDLTNACVVDIGFEKADITAITDFCIHIASRQIAVPNCGGDAFTQRLYQLLAAKKFTRDMCEQLKKNAICEILPPGVPVPGSGEEGAEQVTNPAAAASTGATGSGPGHRNTAAALGQAPLGPGLGTENDGTKENEDNEGVLDIANIVASGNYKELIAKKDAEKAAKSKAGKGADAAAAAKPSRMRNAEREHATFMYSDNALLDALKDKNLSSQQMADAHAAVDEGRKQTASEKQATMEASGATSQAVAANGNAPTAVSGLRPGAAPSREIEVGTERFLAASGGAIDRIADAIQRAISGVEDVAKRGELWDNLVVVGNGAKIRGFRDALMAAIHSRYIISPSSATIFTSELPSNLTTPMGTGAQTPQPQLGPHGGPLMPGPSSNVNPLLLAATTQHLQPPGSQTPGAHGIHQQQNLHSSHGQTPTSVRYTKVGEYFPEWKDAGFDEAFFLGAQVACRVIFVVDAGQNKCFMTRSDYNELGPAGISEFAL</sequence>
<dbReference type="OrthoDB" id="74201at2759"/>
<proteinExistence type="inferred from homology"/>
<comment type="caution">
    <text evidence="3">The sequence shown here is derived from an EMBL/GenBank/DDBJ whole genome shotgun (WGS) entry which is preliminary data.</text>
</comment>
<dbReference type="Pfam" id="PF00022">
    <property type="entry name" value="Actin"/>
    <property type="match status" value="1"/>
</dbReference>
<accession>A0A9P4U0I3</accession>
<feature type="region of interest" description="Disordered" evidence="2">
    <location>
        <begin position="244"/>
        <end position="301"/>
    </location>
</feature>
<dbReference type="SUPFAM" id="SSF53067">
    <property type="entry name" value="Actin-like ATPase domain"/>
    <property type="match status" value="2"/>
</dbReference>
<dbReference type="Gene3D" id="3.30.420.40">
    <property type="match status" value="3"/>
</dbReference>
<feature type="region of interest" description="Disordered" evidence="2">
    <location>
        <begin position="561"/>
        <end position="587"/>
    </location>
</feature>
<evidence type="ECO:0000256" key="1">
    <source>
        <dbReference type="RuleBase" id="RU000487"/>
    </source>
</evidence>
<feature type="compositionally biased region" description="Low complexity" evidence="2">
    <location>
        <begin position="276"/>
        <end position="285"/>
    </location>
</feature>
<evidence type="ECO:0000313" key="3">
    <source>
        <dbReference type="EMBL" id="KAF2432815.1"/>
    </source>
</evidence>
<dbReference type="InterPro" id="IPR043129">
    <property type="entry name" value="ATPase_NBD"/>
</dbReference>
<feature type="region of interest" description="Disordered" evidence="2">
    <location>
        <begin position="52"/>
        <end position="85"/>
    </location>
</feature>
<evidence type="ECO:0000256" key="2">
    <source>
        <dbReference type="SAM" id="MobiDB-lite"/>
    </source>
</evidence>
<feature type="compositionally biased region" description="Basic and acidic residues" evidence="2">
    <location>
        <begin position="384"/>
        <end position="394"/>
    </location>
</feature>
<evidence type="ECO:0000313" key="4">
    <source>
        <dbReference type="Proteomes" id="UP000800235"/>
    </source>
</evidence>
<feature type="region of interest" description="Disordered" evidence="2">
    <location>
        <begin position="327"/>
        <end position="350"/>
    </location>
</feature>
<dbReference type="EMBL" id="MU007024">
    <property type="protein sequence ID" value="KAF2432815.1"/>
    <property type="molecule type" value="Genomic_DNA"/>
</dbReference>
<dbReference type="InterPro" id="IPR004000">
    <property type="entry name" value="Actin"/>
</dbReference>
<organism evidence="3 4">
    <name type="scientific">Tothia fuscella</name>
    <dbReference type="NCBI Taxonomy" id="1048955"/>
    <lineage>
        <taxon>Eukaryota</taxon>
        <taxon>Fungi</taxon>
        <taxon>Dikarya</taxon>
        <taxon>Ascomycota</taxon>
        <taxon>Pezizomycotina</taxon>
        <taxon>Dothideomycetes</taxon>
        <taxon>Pleosporomycetidae</taxon>
        <taxon>Venturiales</taxon>
        <taxon>Cylindrosympodiaceae</taxon>
        <taxon>Tothia</taxon>
    </lineage>
</organism>